<dbReference type="PANTHER" id="PTHR32063:SF68">
    <property type="entry name" value="PROBALE CATION EFFLUX SYSTEM PROTEIN"/>
    <property type="match status" value="1"/>
</dbReference>
<dbReference type="EMBL" id="JAFKCS010000009">
    <property type="protein sequence ID" value="MBN7820479.1"/>
    <property type="molecule type" value="Genomic_DNA"/>
</dbReference>
<dbReference type="Gene3D" id="3.30.70.1440">
    <property type="entry name" value="Multidrug efflux transporter AcrB pore domain"/>
    <property type="match status" value="1"/>
</dbReference>
<dbReference type="Gene3D" id="3.30.70.1430">
    <property type="entry name" value="Multidrug efflux transporter AcrB pore domain"/>
    <property type="match status" value="2"/>
</dbReference>
<comment type="similarity">
    <text evidence="2">Belongs to the resistance-nodulation-cell division (RND) (TC 2.A.6) family.</text>
</comment>
<evidence type="ECO:0000256" key="5">
    <source>
        <dbReference type="ARBA" id="ARBA00022692"/>
    </source>
</evidence>
<name>A0ABS3CXW5_9ALTE</name>
<dbReference type="PRINTS" id="PR00702">
    <property type="entry name" value="ACRIFLAVINRP"/>
</dbReference>
<evidence type="ECO:0000256" key="1">
    <source>
        <dbReference type="ARBA" id="ARBA00004651"/>
    </source>
</evidence>
<evidence type="ECO:0000256" key="2">
    <source>
        <dbReference type="ARBA" id="ARBA00010942"/>
    </source>
</evidence>
<dbReference type="RefSeq" id="WP_206594326.1">
    <property type="nucleotide sequence ID" value="NZ_JAFKCS010000009.1"/>
</dbReference>
<comment type="caution">
    <text evidence="9">The sequence shown here is derived from an EMBL/GenBank/DDBJ whole genome shotgun (WGS) entry which is preliminary data.</text>
</comment>
<dbReference type="Pfam" id="PF00873">
    <property type="entry name" value="ACR_tran"/>
    <property type="match status" value="1"/>
</dbReference>
<feature type="transmembrane region" description="Helical" evidence="8">
    <location>
        <begin position="524"/>
        <end position="542"/>
    </location>
</feature>
<keyword evidence="4" id="KW-1003">Cell membrane</keyword>
<organism evidence="9 10">
    <name type="scientific">Bowmanella yangjiangensis</name>
    <dbReference type="NCBI Taxonomy" id="2811230"/>
    <lineage>
        <taxon>Bacteria</taxon>
        <taxon>Pseudomonadati</taxon>
        <taxon>Pseudomonadota</taxon>
        <taxon>Gammaproteobacteria</taxon>
        <taxon>Alteromonadales</taxon>
        <taxon>Alteromonadaceae</taxon>
        <taxon>Bowmanella</taxon>
    </lineage>
</organism>
<keyword evidence="7 8" id="KW-0472">Membrane</keyword>
<keyword evidence="3" id="KW-0813">Transport</keyword>
<feature type="transmembrane region" description="Helical" evidence="8">
    <location>
        <begin position="386"/>
        <end position="412"/>
    </location>
</feature>
<feature type="transmembrane region" description="Helical" evidence="8">
    <location>
        <begin position="889"/>
        <end position="909"/>
    </location>
</feature>
<reference evidence="9 10" key="1">
    <citation type="submission" date="2021-03" db="EMBL/GenBank/DDBJ databases">
        <title>novel species isolated from a fishpond in China.</title>
        <authorList>
            <person name="Lu H."/>
            <person name="Cai Z."/>
        </authorList>
    </citation>
    <scope>NUCLEOTIDE SEQUENCE [LARGE SCALE GENOMIC DNA]</scope>
    <source>
        <strain evidence="9 10">Y57</strain>
    </source>
</reference>
<feature type="transmembrane region" description="Helical" evidence="8">
    <location>
        <begin position="433"/>
        <end position="457"/>
    </location>
</feature>
<dbReference type="PANTHER" id="PTHR32063">
    <property type="match status" value="1"/>
</dbReference>
<gene>
    <name evidence="9" type="ORF">J0A65_11420</name>
</gene>
<keyword evidence="10" id="KW-1185">Reference proteome</keyword>
<dbReference type="Gene3D" id="3.30.70.1320">
    <property type="entry name" value="Multidrug efflux transporter AcrB pore domain like"/>
    <property type="match status" value="1"/>
</dbReference>
<dbReference type="SUPFAM" id="SSF82714">
    <property type="entry name" value="Multidrug efflux transporter AcrB TolC docking domain, DN and DC subdomains"/>
    <property type="match status" value="1"/>
</dbReference>
<protein>
    <submittedName>
        <fullName evidence="9">Efflux RND transporter permease subunit</fullName>
    </submittedName>
</protein>
<feature type="transmembrane region" description="Helical" evidence="8">
    <location>
        <begin position="334"/>
        <end position="353"/>
    </location>
</feature>
<dbReference type="SUPFAM" id="SSF82693">
    <property type="entry name" value="Multidrug efflux transporter AcrB pore domain, PN1, PN2, PC1 and PC2 subdomains"/>
    <property type="match status" value="3"/>
</dbReference>
<accession>A0ABS3CXW5</accession>
<dbReference type="Gene3D" id="1.20.1640.10">
    <property type="entry name" value="Multidrug efflux transporter AcrB transmembrane domain"/>
    <property type="match status" value="2"/>
</dbReference>
<proteinExistence type="inferred from homology"/>
<dbReference type="InterPro" id="IPR001036">
    <property type="entry name" value="Acrflvin-R"/>
</dbReference>
<evidence type="ECO:0000256" key="6">
    <source>
        <dbReference type="ARBA" id="ARBA00022989"/>
    </source>
</evidence>
<dbReference type="NCBIfam" id="TIGR00914">
    <property type="entry name" value="2A0601"/>
    <property type="match status" value="1"/>
</dbReference>
<dbReference type="Proteomes" id="UP000663992">
    <property type="component" value="Unassembled WGS sequence"/>
</dbReference>
<evidence type="ECO:0000256" key="3">
    <source>
        <dbReference type="ARBA" id="ARBA00022448"/>
    </source>
</evidence>
<dbReference type="SUPFAM" id="SSF82866">
    <property type="entry name" value="Multidrug efflux transporter AcrB transmembrane domain"/>
    <property type="match status" value="2"/>
</dbReference>
<evidence type="ECO:0000256" key="7">
    <source>
        <dbReference type="ARBA" id="ARBA00023136"/>
    </source>
</evidence>
<sequence>MLAALLRLSLTQRLFVGLLAILLAGAGMQAWRTLPIDAFPDISPIQVKVIIKVPGMTTTEIESQVTRLVETELLGIPHQAMLRSTTKYAITVITLDFSEGTDIYWARQQVSERLAGIWSSLPQGISGGVAPMSTPLSEMFMFTVDNPAMSLQARRELLDWYIRPALRSVAGVADVNSLGGFVKTYEILPDPLKLQQFGLGLEDIERVILETNQNTGLGRINKGTDSLILRTEGRFADMSELQNMVLTSSISETIRLHDVAEVSVGHLSRYGAVTRNAEEAVQGLVIALKDSNTAEVVRDVKAKLAELTPTLPEGTKIEVFYDRANLIETATDTLIKALVEAVVLVIIVLALFLGNVRAAFVVSLSLPLAALGTFALMKVFGLSANLMSLGGLVIAIGMLVDASVVMVENAVTHLHRQTQLPLLHQIFRACHEVATPVLAGTLIVVIVFSPLLTLTGLEGKLFSPVAKTIVFAMLSAMLLAFTLIPVLSSLLLNTKVAEMPRWVMRLQALYQGSLLHVLAHPRPYISLLLTSLLLAGGLFVFVGKSFMPQLDEGDIIIQFEKPPSITLDASIALDKQIEQTLLERVPEILNIVARTGSDELGLDPMGLNETDVFLQLKPVDQWRQPDKQWLVDEIRALLEQFPGMNINFTQPIQMRVSEMLTGTSGDVAIKVFGHDLDTLTALAGRIGEITEQVQGSEDVQVALVEGGQYLNIRARPEMAAMLGVSTQSLSTYLLGLVEGRTLSEIVEGEIANPIRFANSLDKSSSVKLRAVGDLLQQPILLPDGSSLPLEQVADVSLQQGPLLIEREMAKRFVSVTTNVVGRDVVGFVEALQSSIDQRVSLPQGYRIEYGGEFENQQRAMQNLTLVVPVALLLIFVILFTTFHSLALSGLILGNIPFALMGGMVALYVSGEFLSVPASVGFIALLGVAVLNAVVMVSYFEQTQGVYADALEHIVQGAVRRLRPVLMTATTAMFGLIPLVFASGPGAEIQRPLAIVVIGGLITSTLTTLYLLPVFYRLMERSRA</sequence>
<keyword evidence="6 8" id="KW-1133">Transmembrane helix</keyword>
<evidence type="ECO:0000313" key="9">
    <source>
        <dbReference type="EMBL" id="MBN7820479.1"/>
    </source>
</evidence>
<keyword evidence="5 8" id="KW-0812">Transmembrane</keyword>
<evidence type="ECO:0000256" key="8">
    <source>
        <dbReference type="SAM" id="Phobius"/>
    </source>
</evidence>
<feature type="transmembrane region" description="Helical" evidence="8">
    <location>
        <begin position="863"/>
        <end position="882"/>
    </location>
</feature>
<feature type="transmembrane region" description="Helical" evidence="8">
    <location>
        <begin position="992"/>
        <end position="1015"/>
    </location>
</feature>
<feature type="transmembrane region" description="Helical" evidence="8">
    <location>
        <begin position="360"/>
        <end position="380"/>
    </location>
</feature>
<feature type="transmembrane region" description="Helical" evidence="8">
    <location>
        <begin position="960"/>
        <end position="980"/>
    </location>
</feature>
<dbReference type="InterPro" id="IPR004763">
    <property type="entry name" value="CusA-like"/>
</dbReference>
<comment type="subcellular location">
    <subcellularLocation>
        <location evidence="1">Cell membrane</location>
        <topology evidence="1">Multi-pass membrane protein</topology>
    </subcellularLocation>
</comment>
<feature type="transmembrane region" description="Helical" evidence="8">
    <location>
        <begin position="915"/>
        <end position="939"/>
    </location>
</feature>
<dbReference type="InterPro" id="IPR027463">
    <property type="entry name" value="AcrB_DN_DC_subdom"/>
</dbReference>
<evidence type="ECO:0000313" key="10">
    <source>
        <dbReference type="Proteomes" id="UP000663992"/>
    </source>
</evidence>
<evidence type="ECO:0000256" key="4">
    <source>
        <dbReference type="ARBA" id="ARBA00022475"/>
    </source>
</evidence>
<feature type="transmembrane region" description="Helical" evidence="8">
    <location>
        <begin position="469"/>
        <end position="492"/>
    </location>
</feature>
<dbReference type="Gene3D" id="3.30.2090.10">
    <property type="entry name" value="Multidrug efflux transporter AcrB TolC docking domain, DN and DC subdomains"/>
    <property type="match status" value="2"/>
</dbReference>